<evidence type="ECO:0000313" key="3">
    <source>
        <dbReference type="Proteomes" id="UP001642483"/>
    </source>
</evidence>
<organism evidence="2 3">
    <name type="scientific">Clavelina lepadiformis</name>
    <name type="common">Light-bulb sea squirt</name>
    <name type="synonym">Ascidia lepadiformis</name>
    <dbReference type="NCBI Taxonomy" id="159417"/>
    <lineage>
        <taxon>Eukaryota</taxon>
        <taxon>Metazoa</taxon>
        <taxon>Chordata</taxon>
        <taxon>Tunicata</taxon>
        <taxon>Ascidiacea</taxon>
        <taxon>Aplousobranchia</taxon>
        <taxon>Clavelinidae</taxon>
        <taxon>Clavelina</taxon>
    </lineage>
</organism>
<gene>
    <name evidence="2" type="ORF">CVLEPA_LOCUS14679</name>
</gene>
<evidence type="ECO:0000256" key="1">
    <source>
        <dbReference type="SAM" id="MobiDB-lite"/>
    </source>
</evidence>
<feature type="region of interest" description="Disordered" evidence="1">
    <location>
        <begin position="85"/>
        <end position="132"/>
    </location>
</feature>
<evidence type="ECO:0000313" key="2">
    <source>
        <dbReference type="EMBL" id="CAK8683626.1"/>
    </source>
</evidence>
<feature type="compositionally biased region" description="Polar residues" evidence="1">
    <location>
        <begin position="120"/>
        <end position="132"/>
    </location>
</feature>
<feature type="compositionally biased region" description="Polar residues" evidence="1">
    <location>
        <begin position="85"/>
        <end position="97"/>
    </location>
</feature>
<sequence length="132" mass="14574">MIFRRRLGTYHEGLKLFGDRCVAVLSKNIRNVTPILSPKSPSLKASSSAQSLNRVESLTQILSSRPPPMGSPIFSPKRRILRARTSSISLGSPSRQISFDFGSPKLSRAPSLQELPRSGQKPQRNPIPSHND</sequence>
<comment type="caution">
    <text evidence="2">The sequence shown here is derived from an EMBL/GenBank/DDBJ whole genome shotgun (WGS) entry which is preliminary data.</text>
</comment>
<reference evidence="2 3" key="1">
    <citation type="submission" date="2024-02" db="EMBL/GenBank/DDBJ databases">
        <authorList>
            <person name="Daric V."/>
            <person name="Darras S."/>
        </authorList>
    </citation>
    <scope>NUCLEOTIDE SEQUENCE [LARGE SCALE GENOMIC DNA]</scope>
</reference>
<dbReference type="EMBL" id="CAWYQH010000097">
    <property type="protein sequence ID" value="CAK8683626.1"/>
    <property type="molecule type" value="Genomic_DNA"/>
</dbReference>
<protein>
    <submittedName>
        <fullName evidence="2">Uncharacterized protein</fullName>
    </submittedName>
</protein>
<accession>A0ABP0FYK0</accession>
<keyword evidence="3" id="KW-1185">Reference proteome</keyword>
<proteinExistence type="predicted"/>
<dbReference type="Proteomes" id="UP001642483">
    <property type="component" value="Unassembled WGS sequence"/>
</dbReference>
<name>A0ABP0FYK0_CLALP</name>